<organism evidence="1 2">
    <name type="scientific">Leucogyrophana mollusca</name>
    <dbReference type="NCBI Taxonomy" id="85980"/>
    <lineage>
        <taxon>Eukaryota</taxon>
        <taxon>Fungi</taxon>
        <taxon>Dikarya</taxon>
        <taxon>Basidiomycota</taxon>
        <taxon>Agaricomycotina</taxon>
        <taxon>Agaricomycetes</taxon>
        <taxon>Agaricomycetidae</taxon>
        <taxon>Boletales</taxon>
        <taxon>Boletales incertae sedis</taxon>
        <taxon>Leucogyrophana</taxon>
    </lineage>
</organism>
<evidence type="ECO:0000313" key="1">
    <source>
        <dbReference type="EMBL" id="KAH7925710.1"/>
    </source>
</evidence>
<keyword evidence="2" id="KW-1185">Reference proteome</keyword>
<dbReference type="Proteomes" id="UP000790709">
    <property type="component" value="Unassembled WGS sequence"/>
</dbReference>
<proteinExistence type="predicted"/>
<reference evidence="1" key="1">
    <citation type="journal article" date="2021" name="New Phytol.">
        <title>Evolutionary innovations through gain and loss of genes in the ectomycorrhizal Boletales.</title>
        <authorList>
            <person name="Wu G."/>
            <person name="Miyauchi S."/>
            <person name="Morin E."/>
            <person name="Kuo A."/>
            <person name="Drula E."/>
            <person name="Varga T."/>
            <person name="Kohler A."/>
            <person name="Feng B."/>
            <person name="Cao Y."/>
            <person name="Lipzen A."/>
            <person name="Daum C."/>
            <person name="Hundley H."/>
            <person name="Pangilinan J."/>
            <person name="Johnson J."/>
            <person name="Barry K."/>
            <person name="LaButti K."/>
            <person name="Ng V."/>
            <person name="Ahrendt S."/>
            <person name="Min B."/>
            <person name="Choi I.G."/>
            <person name="Park H."/>
            <person name="Plett J.M."/>
            <person name="Magnuson J."/>
            <person name="Spatafora J.W."/>
            <person name="Nagy L.G."/>
            <person name="Henrissat B."/>
            <person name="Grigoriev I.V."/>
            <person name="Yang Z.L."/>
            <person name="Xu J."/>
            <person name="Martin F.M."/>
        </authorList>
    </citation>
    <scope>NUCLEOTIDE SEQUENCE</scope>
    <source>
        <strain evidence="1">KUC20120723A-06</strain>
    </source>
</reference>
<dbReference type="EMBL" id="MU266396">
    <property type="protein sequence ID" value="KAH7925710.1"/>
    <property type="molecule type" value="Genomic_DNA"/>
</dbReference>
<comment type="caution">
    <text evidence="1">The sequence shown here is derived from an EMBL/GenBank/DDBJ whole genome shotgun (WGS) entry which is preliminary data.</text>
</comment>
<evidence type="ECO:0000313" key="2">
    <source>
        <dbReference type="Proteomes" id="UP000790709"/>
    </source>
</evidence>
<name>A0ACB8BIN3_9AGAM</name>
<accession>A0ACB8BIN3</accession>
<gene>
    <name evidence="1" type="ORF">BV22DRAFT_410424</name>
</gene>
<protein>
    <submittedName>
        <fullName evidence="1">Uncharacterized protein</fullName>
    </submittedName>
</protein>
<sequence>MRMTTLVLANIDHHLLPRSLMGTAQCRNALSKSTEIIGRPIESFNPAVLLFSGDCVPIPTGDTCGYKSPSCATLVICPREANMANFQPLQAFSQASLPRCAVVRKEMINVTGGWSMSTYYVASEHLAELTRPVMFYNTDRHPFSPRQKSFCDCRIKPWKRVGAFASVMVMPTVRGHHSWGPCVSENGCTCPLSTYSTTQPWITSHG</sequence>